<dbReference type="GO" id="GO:0016491">
    <property type="term" value="F:oxidoreductase activity"/>
    <property type="evidence" value="ECO:0007669"/>
    <property type="project" value="TreeGrafter"/>
</dbReference>
<dbReference type="PANTHER" id="PTHR43544">
    <property type="entry name" value="SHORT-CHAIN DEHYDROGENASE/REDUCTASE"/>
    <property type="match status" value="1"/>
</dbReference>
<evidence type="ECO:0000256" key="1">
    <source>
        <dbReference type="ARBA" id="ARBA00006484"/>
    </source>
</evidence>
<dbReference type="InterPro" id="IPR036291">
    <property type="entry name" value="NAD(P)-bd_dom_sf"/>
</dbReference>
<dbReference type="InterPro" id="IPR002347">
    <property type="entry name" value="SDR_fam"/>
</dbReference>
<proteinExistence type="inferred from homology"/>
<evidence type="ECO:0000313" key="3">
    <source>
        <dbReference type="Proteomes" id="UP000223968"/>
    </source>
</evidence>
<comment type="caution">
    <text evidence="2">The sequence shown here is derived from an EMBL/GenBank/DDBJ whole genome shotgun (WGS) entry which is preliminary data.</text>
</comment>
<dbReference type="InterPro" id="IPR051468">
    <property type="entry name" value="Fungal_SecMetab_SDRs"/>
</dbReference>
<dbReference type="Gene3D" id="3.40.50.720">
    <property type="entry name" value="NAD(P)-binding Rossmann-like Domain"/>
    <property type="match status" value="1"/>
</dbReference>
<evidence type="ECO:0000313" key="2">
    <source>
        <dbReference type="EMBL" id="PGH05018.1"/>
    </source>
</evidence>
<evidence type="ECO:0008006" key="4">
    <source>
        <dbReference type="Google" id="ProtNLM"/>
    </source>
</evidence>
<dbReference type="Proteomes" id="UP000223968">
    <property type="component" value="Unassembled WGS sequence"/>
</dbReference>
<keyword evidence="3" id="KW-1185">Reference proteome</keyword>
<protein>
    <recommendedName>
        <fullName evidence="4">Ketoreductase (KR) domain-containing protein</fullName>
    </recommendedName>
</protein>
<dbReference type="SUPFAM" id="SSF51735">
    <property type="entry name" value="NAD(P)-binding Rossmann-fold domains"/>
    <property type="match status" value="1"/>
</dbReference>
<dbReference type="OrthoDB" id="9876299at2759"/>
<dbReference type="PANTHER" id="PTHR43544:SF26">
    <property type="entry name" value="SHORT CHAIN DEHYDROGENASE_REDUCTASE FAMILY OXIDOREDUCTASE (JCVI)"/>
    <property type="match status" value="1"/>
</dbReference>
<name>A0A2B7X8N2_9EURO</name>
<dbReference type="Pfam" id="PF00106">
    <property type="entry name" value="adh_short"/>
    <property type="match status" value="1"/>
</dbReference>
<dbReference type="PRINTS" id="PR00081">
    <property type="entry name" value="GDHRDH"/>
</dbReference>
<accession>A0A2B7X8N2</accession>
<dbReference type="EMBL" id="PDNB01000129">
    <property type="protein sequence ID" value="PGH05018.1"/>
    <property type="molecule type" value="Genomic_DNA"/>
</dbReference>
<organism evidence="2 3">
    <name type="scientific">Helicocarpus griseus UAMH5409</name>
    <dbReference type="NCBI Taxonomy" id="1447875"/>
    <lineage>
        <taxon>Eukaryota</taxon>
        <taxon>Fungi</taxon>
        <taxon>Dikarya</taxon>
        <taxon>Ascomycota</taxon>
        <taxon>Pezizomycotina</taxon>
        <taxon>Eurotiomycetes</taxon>
        <taxon>Eurotiomycetidae</taxon>
        <taxon>Onygenales</taxon>
        <taxon>Ajellomycetaceae</taxon>
        <taxon>Helicocarpus</taxon>
    </lineage>
</organism>
<dbReference type="CDD" id="cd05325">
    <property type="entry name" value="carb_red_sniffer_like_SDR_c"/>
    <property type="match status" value="1"/>
</dbReference>
<sequence>MSSTSPTNTVYAITGANRGLGLGLVKTYLSRPHTTVIGIVRNSAGARMLRDATRPNTAGAVWGENSSLHTVEADFSDPTIADAPEIIRERVLSCTDSIDATGNSPAKKITHINALIVSAGTKPTAGPSLSINAADLRSSFEVNTIAPLMTFQALWPLLQASQGTKKFILLSSTLGSIGQMEPLFPGGAYGPSKAAANWVVKSLHQQISEDLASVSVSPGWVRTDMGEAFAADLGADIREMEKAGFMIGLDEAIEGLVEVVDKATREGMGGKFVTGIKGGFELSW</sequence>
<dbReference type="AlphaFoldDB" id="A0A2B7X8N2"/>
<gene>
    <name evidence="2" type="ORF">AJ79_06905</name>
</gene>
<comment type="similarity">
    <text evidence="1">Belongs to the short-chain dehydrogenases/reductases (SDR) family.</text>
</comment>
<dbReference type="GO" id="GO:0005737">
    <property type="term" value="C:cytoplasm"/>
    <property type="evidence" value="ECO:0007669"/>
    <property type="project" value="TreeGrafter"/>
</dbReference>
<reference evidence="2 3" key="1">
    <citation type="submission" date="2017-10" db="EMBL/GenBank/DDBJ databases">
        <title>Comparative genomics in systemic dimorphic fungi from Ajellomycetaceae.</title>
        <authorList>
            <person name="Munoz J.F."/>
            <person name="Mcewen J.G."/>
            <person name="Clay O.K."/>
            <person name="Cuomo C.A."/>
        </authorList>
    </citation>
    <scope>NUCLEOTIDE SEQUENCE [LARGE SCALE GENOMIC DNA]</scope>
    <source>
        <strain evidence="2 3">UAMH5409</strain>
    </source>
</reference>